<dbReference type="Proteomes" id="UP001365542">
    <property type="component" value="Unassembled WGS sequence"/>
</dbReference>
<dbReference type="PROSITE" id="PS51257">
    <property type="entry name" value="PROKAR_LIPOPROTEIN"/>
    <property type="match status" value="1"/>
</dbReference>
<proteinExistence type="predicted"/>
<accession>A0AAV9X2P0</accession>
<protein>
    <submittedName>
        <fullName evidence="2">Uncharacterized protein</fullName>
    </submittedName>
</protein>
<evidence type="ECO:0000313" key="3">
    <source>
        <dbReference type="Proteomes" id="UP001365542"/>
    </source>
</evidence>
<feature type="chain" id="PRO_5043586667" evidence="1">
    <location>
        <begin position="19"/>
        <end position="369"/>
    </location>
</feature>
<dbReference type="AlphaFoldDB" id="A0AAV9X2P0"/>
<keyword evidence="3" id="KW-1185">Reference proteome</keyword>
<dbReference type="EMBL" id="JAVHJO010000012">
    <property type="protein sequence ID" value="KAK6531844.1"/>
    <property type="molecule type" value="Genomic_DNA"/>
</dbReference>
<reference evidence="2 3" key="1">
    <citation type="submission" date="2019-10" db="EMBL/GenBank/DDBJ databases">
        <authorList>
            <person name="Palmer J.M."/>
        </authorList>
    </citation>
    <scope>NUCLEOTIDE SEQUENCE [LARGE SCALE GENOMIC DNA]</scope>
    <source>
        <strain evidence="2 3">TWF694</strain>
    </source>
</reference>
<organism evidence="2 3">
    <name type="scientific">Orbilia ellipsospora</name>
    <dbReference type="NCBI Taxonomy" id="2528407"/>
    <lineage>
        <taxon>Eukaryota</taxon>
        <taxon>Fungi</taxon>
        <taxon>Dikarya</taxon>
        <taxon>Ascomycota</taxon>
        <taxon>Pezizomycotina</taxon>
        <taxon>Orbiliomycetes</taxon>
        <taxon>Orbiliales</taxon>
        <taxon>Orbiliaceae</taxon>
        <taxon>Orbilia</taxon>
    </lineage>
</organism>
<sequence length="369" mass="39160">MRSLWAFSVLFTASSVAAGGCPAPGYHPPPNPTTTPYNYYHGGGGGGGGGGYPTTTMHTTTTTSVTPPSNCNTDACLIAVQINNITSHHGHADCRSYLDSTWWTTISTNSVTGTATTVVVTADSALPTNNPQTAPGLRKRQDTTLGGHSVIPTAIPTYASACSGSVRYRSACSCLGLEARTFTLTNVTRSTITPTVTVTVLAQPTATYRPFILGLSNGAYIAASLDYELANGLNQTAPWDREHAVVFYYDENTRLVYAEGYGVLAVDDSSPPASGPDTRRSFIYLGLQEHKGPLSSLHMEPLQCDISASLQLTCDYNGMNRIGTYQEDSYDFEMVIGAADYDFATDGGEHGVTPEFGGKELPVSVIYIG</sequence>
<name>A0AAV9X2P0_9PEZI</name>
<gene>
    <name evidence="2" type="ORF">TWF694_003009</name>
</gene>
<keyword evidence="1" id="KW-0732">Signal</keyword>
<comment type="caution">
    <text evidence="2">The sequence shown here is derived from an EMBL/GenBank/DDBJ whole genome shotgun (WGS) entry which is preliminary data.</text>
</comment>
<evidence type="ECO:0000313" key="2">
    <source>
        <dbReference type="EMBL" id="KAK6531844.1"/>
    </source>
</evidence>
<feature type="signal peptide" evidence="1">
    <location>
        <begin position="1"/>
        <end position="18"/>
    </location>
</feature>
<evidence type="ECO:0000256" key="1">
    <source>
        <dbReference type="SAM" id="SignalP"/>
    </source>
</evidence>